<dbReference type="InterPro" id="IPR012292">
    <property type="entry name" value="Globin/Proto"/>
</dbReference>
<keyword evidence="2 5" id="KW-0561">Oxygen transport</keyword>
<name>A0ABT8W1A1_9GAMM</name>
<comment type="caution">
    <text evidence="7">The sequence shown here is derived from an EMBL/GenBank/DDBJ whole genome shotgun (WGS) entry which is preliminary data.</text>
</comment>
<feature type="domain" description="Globin" evidence="6">
    <location>
        <begin position="1"/>
        <end position="134"/>
    </location>
</feature>
<keyword evidence="4" id="KW-0408">Iron</keyword>
<dbReference type="Pfam" id="PF00042">
    <property type="entry name" value="Globin"/>
    <property type="match status" value="1"/>
</dbReference>
<dbReference type="SUPFAM" id="SSF46458">
    <property type="entry name" value="Globin-like"/>
    <property type="match status" value="1"/>
</dbReference>
<dbReference type="PROSITE" id="PS01033">
    <property type="entry name" value="GLOBIN"/>
    <property type="match status" value="1"/>
</dbReference>
<evidence type="ECO:0000313" key="8">
    <source>
        <dbReference type="Proteomes" id="UP001168640"/>
    </source>
</evidence>
<evidence type="ECO:0000256" key="5">
    <source>
        <dbReference type="RuleBase" id="RU000356"/>
    </source>
</evidence>
<dbReference type="EMBL" id="JAUMIS010000002">
    <property type="protein sequence ID" value="MDO3722028.1"/>
    <property type="molecule type" value="Genomic_DNA"/>
</dbReference>
<comment type="similarity">
    <text evidence="5">Belongs to the globin family.</text>
</comment>
<dbReference type="CDD" id="cd12131">
    <property type="entry name" value="HGbI-like"/>
    <property type="match status" value="1"/>
</dbReference>
<dbReference type="PANTHER" id="PTHR43396:SF3">
    <property type="entry name" value="FLAVOHEMOPROTEIN"/>
    <property type="match status" value="1"/>
</dbReference>
<dbReference type="Proteomes" id="UP001168640">
    <property type="component" value="Unassembled WGS sequence"/>
</dbReference>
<keyword evidence="8" id="KW-1185">Reference proteome</keyword>
<accession>A0ABT8W1A1</accession>
<dbReference type="PANTHER" id="PTHR43396">
    <property type="entry name" value="FLAVOHEMOPROTEIN"/>
    <property type="match status" value="1"/>
</dbReference>
<keyword evidence="1 5" id="KW-0349">Heme</keyword>
<evidence type="ECO:0000256" key="3">
    <source>
        <dbReference type="ARBA" id="ARBA00022723"/>
    </source>
</evidence>
<evidence type="ECO:0000259" key="6">
    <source>
        <dbReference type="PROSITE" id="PS01033"/>
    </source>
</evidence>
<dbReference type="InterPro" id="IPR000971">
    <property type="entry name" value="Globin"/>
</dbReference>
<organism evidence="7 8">
    <name type="scientific">Marinobacter suaedae</name>
    <dbReference type="NCBI Taxonomy" id="3057675"/>
    <lineage>
        <taxon>Bacteria</taxon>
        <taxon>Pseudomonadati</taxon>
        <taxon>Pseudomonadota</taxon>
        <taxon>Gammaproteobacteria</taxon>
        <taxon>Pseudomonadales</taxon>
        <taxon>Marinobacteraceae</taxon>
        <taxon>Marinobacter</taxon>
    </lineage>
</organism>
<evidence type="ECO:0000256" key="4">
    <source>
        <dbReference type="ARBA" id="ARBA00023004"/>
    </source>
</evidence>
<evidence type="ECO:0000313" key="7">
    <source>
        <dbReference type="EMBL" id="MDO3722028.1"/>
    </source>
</evidence>
<evidence type="ECO:0000256" key="1">
    <source>
        <dbReference type="ARBA" id="ARBA00022617"/>
    </source>
</evidence>
<dbReference type="Gene3D" id="1.10.490.10">
    <property type="entry name" value="Globins"/>
    <property type="match status" value="1"/>
</dbReference>
<protein>
    <submittedName>
        <fullName evidence="7">Globin family protein</fullName>
    </submittedName>
</protein>
<dbReference type="RefSeq" id="WP_302909800.1">
    <property type="nucleotide sequence ID" value="NZ_JAUMIS010000002.1"/>
</dbReference>
<reference evidence="7" key="1">
    <citation type="submission" date="2023-07" db="EMBL/GenBank/DDBJ databases">
        <title>Marinobacter sp. chi1 genome sequencing and assembly.</title>
        <authorList>
            <person name="Park S."/>
        </authorList>
    </citation>
    <scope>NUCLEOTIDE SEQUENCE</scope>
    <source>
        <strain evidence="7">Chi1</strain>
    </source>
</reference>
<keyword evidence="3" id="KW-0479">Metal-binding</keyword>
<proteinExistence type="inferred from homology"/>
<dbReference type="InterPro" id="IPR009050">
    <property type="entry name" value="Globin-like_sf"/>
</dbReference>
<keyword evidence="5" id="KW-0813">Transport</keyword>
<gene>
    <name evidence="7" type="ORF">QVZ43_09865</name>
</gene>
<sequence>MNAQQITLVQESFAKVAPIADQAAAMFYSKLFEMDPELKPLFKGDMTEQGQKLMKMIGVAVNSLGRLDDIVPAVQQLGVRHVGYGVKDADYDTVGGALLWTLEQGLGDDFTPECKEAWTQTYTVLASTMKDSAKAPV</sequence>
<evidence type="ECO:0000256" key="2">
    <source>
        <dbReference type="ARBA" id="ARBA00022621"/>
    </source>
</evidence>